<feature type="region of interest" description="Disordered" evidence="1">
    <location>
        <begin position="1"/>
        <end position="33"/>
    </location>
</feature>
<name>A0A2B4SW30_STYPI</name>
<comment type="caution">
    <text evidence="2">The sequence shown here is derived from an EMBL/GenBank/DDBJ whole genome shotgun (WGS) entry which is preliminary data.</text>
</comment>
<feature type="compositionally biased region" description="Basic and acidic residues" evidence="1">
    <location>
        <begin position="1"/>
        <end position="23"/>
    </location>
</feature>
<gene>
    <name evidence="2" type="ORF">AWC38_SpisGene1599</name>
</gene>
<evidence type="ECO:0000256" key="1">
    <source>
        <dbReference type="SAM" id="MobiDB-lite"/>
    </source>
</evidence>
<sequence length="104" mass="12102">MEMFADDTKMITGIDKREKKKPQEQQSDIDQLAPWTKEWNLHFNPHMYTCANGEKRNNDGNDNNDNDNNNNNDADDVEDDKGEEDDDDSDDDDDPNDFQGRLTF</sequence>
<evidence type="ECO:0000313" key="3">
    <source>
        <dbReference type="Proteomes" id="UP000225706"/>
    </source>
</evidence>
<protein>
    <submittedName>
        <fullName evidence="2">Uncharacterized protein</fullName>
    </submittedName>
</protein>
<dbReference type="EMBL" id="LSMT01000011">
    <property type="protein sequence ID" value="PFX33546.1"/>
    <property type="molecule type" value="Genomic_DNA"/>
</dbReference>
<reference evidence="3" key="1">
    <citation type="journal article" date="2017" name="bioRxiv">
        <title>Comparative analysis of the genomes of Stylophora pistillata and Acropora digitifera provides evidence for extensive differences between species of corals.</title>
        <authorList>
            <person name="Voolstra C.R."/>
            <person name="Li Y."/>
            <person name="Liew Y.J."/>
            <person name="Baumgarten S."/>
            <person name="Zoccola D."/>
            <person name="Flot J.-F."/>
            <person name="Tambutte S."/>
            <person name="Allemand D."/>
            <person name="Aranda M."/>
        </authorList>
    </citation>
    <scope>NUCLEOTIDE SEQUENCE [LARGE SCALE GENOMIC DNA]</scope>
</reference>
<evidence type="ECO:0000313" key="2">
    <source>
        <dbReference type="EMBL" id="PFX33546.1"/>
    </source>
</evidence>
<dbReference type="AlphaFoldDB" id="A0A2B4SW30"/>
<feature type="compositionally biased region" description="Acidic residues" evidence="1">
    <location>
        <begin position="73"/>
        <end position="96"/>
    </location>
</feature>
<accession>A0A2B4SW30</accession>
<feature type="compositionally biased region" description="Low complexity" evidence="1">
    <location>
        <begin position="60"/>
        <end position="72"/>
    </location>
</feature>
<organism evidence="2 3">
    <name type="scientific">Stylophora pistillata</name>
    <name type="common">Smooth cauliflower coral</name>
    <dbReference type="NCBI Taxonomy" id="50429"/>
    <lineage>
        <taxon>Eukaryota</taxon>
        <taxon>Metazoa</taxon>
        <taxon>Cnidaria</taxon>
        <taxon>Anthozoa</taxon>
        <taxon>Hexacorallia</taxon>
        <taxon>Scleractinia</taxon>
        <taxon>Astrocoeniina</taxon>
        <taxon>Pocilloporidae</taxon>
        <taxon>Stylophora</taxon>
    </lineage>
</organism>
<dbReference type="Proteomes" id="UP000225706">
    <property type="component" value="Unassembled WGS sequence"/>
</dbReference>
<feature type="region of interest" description="Disordered" evidence="1">
    <location>
        <begin position="48"/>
        <end position="104"/>
    </location>
</feature>
<keyword evidence="3" id="KW-1185">Reference proteome</keyword>
<proteinExistence type="predicted"/>